<dbReference type="PANTHER" id="PTHR34978">
    <property type="entry name" value="POSSIBLE SENSOR-TRANSDUCER PROTEIN BLAR"/>
    <property type="match status" value="1"/>
</dbReference>
<feature type="transmembrane region" description="Helical" evidence="1">
    <location>
        <begin position="43"/>
        <end position="64"/>
    </location>
</feature>
<dbReference type="PANTHER" id="PTHR34978:SF3">
    <property type="entry name" value="SLR0241 PROTEIN"/>
    <property type="match status" value="1"/>
</dbReference>
<feature type="domain" description="Peptidase M56" evidence="2">
    <location>
        <begin position="13"/>
        <end position="340"/>
    </location>
</feature>
<dbReference type="Pfam" id="PF05569">
    <property type="entry name" value="Peptidase_M56"/>
    <property type="match status" value="1"/>
</dbReference>
<organism evidence="3 4">
    <name type="scientific">Clostridium oryzae</name>
    <dbReference type="NCBI Taxonomy" id="1450648"/>
    <lineage>
        <taxon>Bacteria</taxon>
        <taxon>Bacillati</taxon>
        <taxon>Bacillota</taxon>
        <taxon>Clostridia</taxon>
        <taxon>Eubacteriales</taxon>
        <taxon>Clostridiaceae</taxon>
        <taxon>Clostridium</taxon>
    </lineage>
</organism>
<keyword evidence="1" id="KW-1133">Transmembrane helix</keyword>
<dbReference type="OrthoDB" id="9762883at2"/>
<keyword evidence="4" id="KW-1185">Reference proteome</keyword>
<proteinExistence type="predicted"/>
<dbReference type="InterPro" id="IPR052173">
    <property type="entry name" value="Beta-lactam_resp_regulator"/>
</dbReference>
<keyword evidence="1" id="KW-0472">Membrane</keyword>
<accession>A0A1V4ITV0</accession>
<keyword evidence="1" id="KW-0812">Transmembrane</keyword>
<feature type="transmembrane region" description="Helical" evidence="1">
    <location>
        <begin position="6"/>
        <end position="31"/>
    </location>
</feature>
<name>A0A1V4ITV0_9CLOT</name>
<dbReference type="RefSeq" id="WP_079422921.1">
    <property type="nucleotide sequence ID" value="NZ_MZGV01000012.1"/>
</dbReference>
<evidence type="ECO:0000259" key="2">
    <source>
        <dbReference type="Pfam" id="PF05569"/>
    </source>
</evidence>
<feature type="transmembrane region" description="Helical" evidence="1">
    <location>
        <begin position="142"/>
        <end position="164"/>
    </location>
</feature>
<feature type="transmembrane region" description="Helical" evidence="1">
    <location>
        <begin position="351"/>
        <end position="369"/>
    </location>
</feature>
<evidence type="ECO:0000313" key="3">
    <source>
        <dbReference type="EMBL" id="OPJ62887.1"/>
    </source>
</evidence>
<dbReference type="InterPro" id="IPR008756">
    <property type="entry name" value="Peptidase_M56"/>
</dbReference>
<sequence>MNDFIGIQLLFFKVLENSISASMIVIIIFLIRKFTKKVLNARFISCIWIVFILKLVLPFTVLNFTNIENFTEPYIYGNLYNNAINITANSISEIQKASGLGNYKQIKKQLPVYTNGTRSKQILLITDKNTVHAFKHSNNTKLVLNILSFTWFIGCIIYLCSMVYKDMNFKKAFVKSIYHDDKNVIDTFLQCKNDLKIKKDIKLIKSGISMPVIHGIFKPAILLPYDTTALFTTSELRYILLHELIHYKKKDLLLFWLINILSAINWFNPLIHIAINKIEDDCEFKCDLKVLSMLESSQYKQYGMLLIKQAEFNMNRRSINSFCPSLFRKNSQLKFRIKNIVNYNNNYYKPLTYISAICIALFFLFILFPHDSLYRERLKYIKTPPTLYAFWIKDTNTLTNINSIQSMTAQMVSIGTEDNNVKLIGKFKLNNRIKYKLFLQATCPLPVFFKKDYVEIDTKSILKEAKERKLNIGKIYLIAQYQISTAKPFTSAICKQVLLDLDTLHKLKKLKLN</sequence>
<feature type="transmembrane region" description="Helical" evidence="1">
    <location>
        <begin position="252"/>
        <end position="275"/>
    </location>
</feature>
<evidence type="ECO:0000256" key="1">
    <source>
        <dbReference type="SAM" id="Phobius"/>
    </source>
</evidence>
<evidence type="ECO:0000313" key="4">
    <source>
        <dbReference type="Proteomes" id="UP000190080"/>
    </source>
</evidence>
<dbReference type="CDD" id="cd07341">
    <property type="entry name" value="M56_BlaR1_MecR1_like"/>
    <property type="match status" value="1"/>
</dbReference>
<dbReference type="STRING" id="1450648.CLORY_15110"/>
<comment type="caution">
    <text evidence="3">The sequence shown here is derived from an EMBL/GenBank/DDBJ whole genome shotgun (WGS) entry which is preliminary data.</text>
</comment>
<dbReference type="Proteomes" id="UP000190080">
    <property type="component" value="Unassembled WGS sequence"/>
</dbReference>
<reference evidence="3 4" key="1">
    <citation type="submission" date="2017-03" db="EMBL/GenBank/DDBJ databases">
        <title>Genome sequence of Clostridium oryzae DSM 28571.</title>
        <authorList>
            <person name="Poehlein A."/>
            <person name="Daniel R."/>
        </authorList>
    </citation>
    <scope>NUCLEOTIDE SEQUENCE [LARGE SCALE GENOMIC DNA]</scope>
    <source>
        <strain evidence="3 4">DSM 28571</strain>
    </source>
</reference>
<dbReference type="EMBL" id="MZGV01000012">
    <property type="protein sequence ID" value="OPJ62887.1"/>
    <property type="molecule type" value="Genomic_DNA"/>
</dbReference>
<protein>
    <submittedName>
        <fullName evidence="3">Regulatory protein BlaR1</fullName>
    </submittedName>
</protein>
<gene>
    <name evidence="3" type="primary">blaR1_1</name>
    <name evidence="3" type="ORF">CLORY_15110</name>
</gene>
<dbReference type="AlphaFoldDB" id="A0A1V4ITV0"/>